<name>A0A9E8SDC6_9FLAO</name>
<proteinExistence type="predicted"/>
<keyword evidence="2" id="KW-1185">Reference proteome</keyword>
<evidence type="ECO:0000313" key="2">
    <source>
        <dbReference type="Proteomes" id="UP001164705"/>
    </source>
</evidence>
<evidence type="ECO:0000313" key="1">
    <source>
        <dbReference type="EMBL" id="WAC01069.1"/>
    </source>
</evidence>
<accession>A0A9E8SDC6</accession>
<dbReference type="KEGG" id="lnu:N7U66_12900"/>
<dbReference type="AlphaFoldDB" id="A0A9E8SDC6"/>
<protein>
    <submittedName>
        <fullName evidence="1">Uncharacterized protein</fullName>
    </submittedName>
</protein>
<dbReference type="RefSeq" id="WP_267675632.1">
    <property type="nucleotide sequence ID" value="NZ_CP113088.1"/>
</dbReference>
<reference evidence="1" key="1">
    <citation type="submission" date="2022-11" db="EMBL/GenBank/DDBJ databases">
        <title>Lacinutrix neustonica HL-RS19T sp. nov., isolated from the surface microlayer sample of brackish Lake Shihwa.</title>
        <authorList>
            <person name="Choi J.Y."/>
            <person name="Hwang C.Y."/>
        </authorList>
    </citation>
    <scope>NUCLEOTIDE SEQUENCE</scope>
    <source>
        <strain evidence="1">HL-RS19</strain>
    </source>
</reference>
<organism evidence="1 2">
    <name type="scientific">Lacinutrix neustonica</name>
    <dbReference type="NCBI Taxonomy" id="2980107"/>
    <lineage>
        <taxon>Bacteria</taxon>
        <taxon>Pseudomonadati</taxon>
        <taxon>Bacteroidota</taxon>
        <taxon>Flavobacteriia</taxon>
        <taxon>Flavobacteriales</taxon>
        <taxon>Flavobacteriaceae</taxon>
        <taxon>Lacinutrix</taxon>
    </lineage>
</organism>
<dbReference type="PROSITE" id="PS51257">
    <property type="entry name" value="PROKAR_LIPOPROTEIN"/>
    <property type="match status" value="1"/>
</dbReference>
<gene>
    <name evidence="1" type="ORF">N7U66_12900</name>
</gene>
<sequence>MKNVVLLVLFIVAVSCKGEAKKETMNKETSPKVEEQTTVVYPKLEGVPLQLNYIFENGFEFAEDIKVNYIALQAKGDNNYQLIYGIDASSDLERIESLKVSANFYAENPKLFTDDLYKEREVRQVPSVAKISILDNEAVISQEFTMVPKEHKLIKFYFYSDQGVENDKMLTLKNIDLPK</sequence>
<dbReference type="Proteomes" id="UP001164705">
    <property type="component" value="Chromosome"/>
</dbReference>
<dbReference type="EMBL" id="CP113088">
    <property type="protein sequence ID" value="WAC01069.1"/>
    <property type="molecule type" value="Genomic_DNA"/>
</dbReference>